<comment type="caution">
    <text evidence="10">The sequence shown here is derived from an EMBL/GenBank/DDBJ whole genome shotgun (WGS) entry which is preliminary data.</text>
</comment>
<dbReference type="GO" id="GO:0004553">
    <property type="term" value="F:hydrolase activity, hydrolyzing O-glycosyl compounds"/>
    <property type="evidence" value="ECO:0007669"/>
    <property type="project" value="InterPro"/>
</dbReference>
<proteinExistence type="inferred from homology"/>
<evidence type="ECO:0000256" key="3">
    <source>
        <dbReference type="ARBA" id="ARBA00023295"/>
    </source>
</evidence>
<evidence type="ECO:0000256" key="4">
    <source>
        <dbReference type="SAM" id="SignalP"/>
    </source>
</evidence>
<dbReference type="InterPro" id="IPR008979">
    <property type="entry name" value="Galactose-bd-like_sf"/>
</dbReference>
<dbReference type="OrthoDB" id="811652at2"/>
<feature type="signal peptide" evidence="4">
    <location>
        <begin position="1"/>
        <end position="19"/>
    </location>
</feature>
<feature type="domain" description="Glycosyl hydrolases family 2 sugar binding" evidence="7">
    <location>
        <begin position="79"/>
        <end position="172"/>
    </location>
</feature>
<feature type="domain" description="Glycoside hydrolase family 2" evidence="9">
    <location>
        <begin position="727"/>
        <end position="823"/>
    </location>
</feature>
<keyword evidence="2 10" id="KW-0378">Hydrolase</keyword>
<dbReference type="GO" id="GO:0005975">
    <property type="term" value="P:carbohydrate metabolic process"/>
    <property type="evidence" value="ECO:0007669"/>
    <property type="project" value="InterPro"/>
</dbReference>
<evidence type="ECO:0000313" key="10">
    <source>
        <dbReference type="EMBL" id="REE00201.1"/>
    </source>
</evidence>
<dbReference type="InterPro" id="IPR032311">
    <property type="entry name" value="DUF4982"/>
</dbReference>
<keyword evidence="4" id="KW-0732">Signal</keyword>
<dbReference type="InterPro" id="IPR006102">
    <property type="entry name" value="Ig-like_GH2"/>
</dbReference>
<dbReference type="Pfam" id="PF02837">
    <property type="entry name" value="Glyco_hydro_2_N"/>
    <property type="match status" value="1"/>
</dbReference>
<dbReference type="Pfam" id="PF00703">
    <property type="entry name" value="Glyco_hydro_2"/>
    <property type="match status" value="1"/>
</dbReference>
<dbReference type="InterPro" id="IPR036156">
    <property type="entry name" value="Beta-gal/glucu_dom_sf"/>
</dbReference>
<evidence type="ECO:0000259" key="7">
    <source>
        <dbReference type="Pfam" id="PF02837"/>
    </source>
</evidence>
<dbReference type="SUPFAM" id="SSF49785">
    <property type="entry name" value="Galactose-binding domain-like"/>
    <property type="match status" value="1"/>
</dbReference>
<sequence length="827" mass="92590">MKRLIYLFAVLALVRCQQAQNTRETLDFNQDWQFYLGTLESPQDPSVEWKQVDLPHDWSIREGYKEENTAASTGFVPGGVGWYRKTYTPAPADAGKVIRLEFDGVYCNSQVWINGQLLGFRPNGYSSFAYDLTVYVNVDEPNEIVVNVDHSAYADTRWYTGSGIYRDVRLVKLQPTHVAHWGVRVNTSEVSSSSANVNLAVQLNGASPETTAHVTILNDEGLEVASKALDQDGNATIKLDNPKLWDLESPHLYDAVVKVYNGEELVDEKAVRFGVRDIAFTADRGFLLNGKQVKIKGVNLHHDAGALGAAVPRSAWEYRVRKLQSIGVNAIRMSHNPHSVDLLDLCDELGVLVMDEFFDEWHVPKGKNLNYIGDNAAKGELAAGYSEYFHEWAERDLKDLIRRDYNHPSVIMWSIGNEIEWTFPDYSKAYHQVNQGINAYGEAPNFDPETVKAAFDEVTQGKDTLATVAQQLAAWVRELDTTRAITCGSVRPSVAAVSGYADAVDVLGFNYRQMSYDAAHETYPDMKIIGSENWGDYTEWKAVNSRDFVAGMFAWTGFAYLGEAGPWPRKGLEIAFFDYAGFKTPRGHFFETLWVPAPKTYMVVTPASKSEYSFDPEKGWQFEFQLKKAPIWPALRRWEWYQHVEQHWNFEENQDMIVQVYTNAEEVELFLNERSLGKQALADFADDNIIKWLVPYASGTLKAIGYSSGKQVSEYTLTTAGSPSVISLDQNKNTYEKGELAFVTVQLMDAAGQPVRHVERSVSFEVTGGELIAVDNGSEYNVENHYKSSVTTSLGRALAIVRVTDPGTIQVSARGEGLASASVVPGR</sequence>
<protein>
    <submittedName>
        <fullName evidence="10">Glycosyl hydrolase family 2</fullName>
    </submittedName>
</protein>
<dbReference type="InterPro" id="IPR006103">
    <property type="entry name" value="Glyco_hydro_2_cat"/>
</dbReference>
<dbReference type="InterPro" id="IPR006104">
    <property type="entry name" value="Glyco_hydro_2_N"/>
</dbReference>
<evidence type="ECO:0000256" key="1">
    <source>
        <dbReference type="ARBA" id="ARBA00007401"/>
    </source>
</evidence>
<dbReference type="Gene3D" id="2.60.120.260">
    <property type="entry name" value="Galactose-binding domain-like"/>
    <property type="match status" value="1"/>
</dbReference>
<dbReference type="PANTHER" id="PTHR42732:SF1">
    <property type="entry name" value="BETA-MANNOSIDASE"/>
    <property type="match status" value="1"/>
</dbReference>
<evidence type="ECO:0000259" key="6">
    <source>
        <dbReference type="Pfam" id="PF02836"/>
    </source>
</evidence>
<feature type="domain" description="DUF4982" evidence="8">
    <location>
        <begin position="656"/>
        <end position="712"/>
    </location>
</feature>
<evidence type="ECO:0000259" key="5">
    <source>
        <dbReference type="Pfam" id="PF00703"/>
    </source>
</evidence>
<dbReference type="Proteomes" id="UP000256779">
    <property type="component" value="Unassembled WGS sequence"/>
</dbReference>
<dbReference type="Gene3D" id="3.20.20.80">
    <property type="entry name" value="Glycosidases"/>
    <property type="match status" value="1"/>
</dbReference>
<dbReference type="InterPro" id="IPR051913">
    <property type="entry name" value="GH2_Domain-Containing"/>
</dbReference>
<comment type="similarity">
    <text evidence="1">Belongs to the glycosyl hydrolase 2 family.</text>
</comment>
<keyword evidence="3" id="KW-0326">Glycosidase</keyword>
<evidence type="ECO:0000259" key="8">
    <source>
        <dbReference type="Pfam" id="PF16355"/>
    </source>
</evidence>
<dbReference type="Pfam" id="PF16355">
    <property type="entry name" value="DUF4982"/>
    <property type="match status" value="1"/>
</dbReference>
<dbReference type="AlphaFoldDB" id="A0A3D9L410"/>
<dbReference type="PANTHER" id="PTHR42732">
    <property type="entry name" value="BETA-GALACTOSIDASE"/>
    <property type="match status" value="1"/>
</dbReference>
<accession>A0A3D9L410</accession>
<dbReference type="RefSeq" id="WP_115867718.1">
    <property type="nucleotide sequence ID" value="NZ_QREG01000006.1"/>
</dbReference>
<dbReference type="Pfam" id="PF02836">
    <property type="entry name" value="Glyco_hydro_2_C"/>
    <property type="match status" value="1"/>
</dbReference>
<dbReference type="InterPro" id="IPR013783">
    <property type="entry name" value="Ig-like_fold"/>
</dbReference>
<organism evidence="10 11">
    <name type="scientific">Marinoscillum furvescens DSM 4134</name>
    <dbReference type="NCBI Taxonomy" id="1122208"/>
    <lineage>
        <taxon>Bacteria</taxon>
        <taxon>Pseudomonadati</taxon>
        <taxon>Bacteroidota</taxon>
        <taxon>Cytophagia</taxon>
        <taxon>Cytophagales</taxon>
        <taxon>Reichenbachiellaceae</taxon>
        <taxon>Marinoscillum</taxon>
    </lineage>
</organism>
<name>A0A3D9L410_MARFU</name>
<dbReference type="PRINTS" id="PR00132">
    <property type="entry name" value="GLHYDRLASE2"/>
</dbReference>
<dbReference type="Gene3D" id="2.60.40.10">
    <property type="entry name" value="Immunoglobulins"/>
    <property type="match status" value="3"/>
</dbReference>
<evidence type="ECO:0000313" key="11">
    <source>
        <dbReference type="Proteomes" id="UP000256779"/>
    </source>
</evidence>
<dbReference type="InterPro" id="IPR006101">
    <property type="entry name" value="Glyco_hydro_2"/>
</dbReference>
<dbReference type="SUPFAM" id="SSF49303">
    <property type="entry name" value="beta-Galactosidase/glucuronidase domain"/>
    <property type="match status" value="1"/>
</dbReference>
<feature type="domain" description="Glycoside hydrolase family 2 immunoglobulin-like beta-sandwich" evidence="5">
    <location>
        <begin position="177"/>
        <end position="276"/>
    </location>
</feature>
<dbReference type="EMBL" id="QREG01000006">
    <property type="protein sequence ID" value="REE00201.1"/>
    <property type="molecule type" value="Genomic_DNA"/>
</dbReference>
<keyword evidence="11" id="KW-1185">Reference proteome</keyword>
<dbReference type="InterPro" id="IPR040605">
    <property type="entry name" value="Glyco_hydro2_dom5"/>
</dbReference>
<evidence type="ECO:0000259" key="9">
    <source>
        <dbReference type="Pfam" id="PF18565"/>
    </source>
</evidence>
<dbReference type="InterPro" id="IPR017853">
    <property type="entry name" value="GH"/>
</dbReference>
<reference evidence="10 11" key="1">
    <citation type="submission" date="2018-07" db="EMBL/GenBank/DDBJ databases">
        <title>Genomic Encyclopedia of Type Strains, Phase IV (KMG-IV): sequencing the most valuable type-strain genomes for metagenomic binning, comparative biology and taxonomic classification.</title>
        <authorList>
            <person name="Goeker M."/>
        </authorList>
    </citation>
    <scope>NUCLEOTIDE SEQUENCE [LARGE SCALE GENOMIC DNA]</scope>
    <source>
        <strain evidence="10 11">DSM 4134</strain>
    </source>
</reference>
<feature type="domain" description="Glycoside hydrolase family 2 catalytic" evidence="6">
    <location>
        <begin position="283"/>
        <end position="419"/>
    </location>
</feature>
<dbReference type="SUPFAM" id="SSF51445">
    <property type="entry name" value="(Trans)glycosidases"/>
    <property type="match status" value="1"/>
</dbReference>
<gene>
    <name evidence="10" type="ORF">C7460_106140</name>
</gene>
<feature type="chain" id="PRO_5017545936" evidence="4">
    <location>
        <begin position="20"/>
        <end position="827"/>
    </location>
</feature>
<dbReference type="Pfam" id="PF18565">
    <property type="entry name" value="Glyco_hydro2_C5"/>
    <property type="match status" value="1"/>
</dbReference>
<evidence type="ECO:0000256" key="2">
    <source>
        <dbReference type="ARBA" id="ARBA00022801"/>
    </source>
</evidence>